<organism evidence="3 4">
    <name type="scientific">Metasolibacillus meyeri</name>
    <dbReference type="NCBI Taxonomy" id="1071052"/>
    <lineage>
        <taxon>Bacteria</taxon>
        <taxon>Bacillati</taxon>
        <taxon>Bacillota</taxon>
        <taxon>Bacilli</taxon>
        <taxon>Bacillales</taxon>
        <taxon>Caryophanaceae</taxon>
        <taxon>Metasolibacillus</taxon>
    </lineage>
</organism>
<dbReference type="InterPro" id="IPR035985">
    <property type="entry name" value="Ubiquitin-activating_enz"/>
</dbReference>
<dbReference type="RefSeq" id="WP_326124431.1">
    <property type="nucleotide sequence ID" value="NZ_JARSFG010000020.1"/>
</dbReference>
<evidence type="ECO:0000256" key="1">
    <source>
        <dbReference type="ARBA" id="ARBA00009919"/>
    </source>
</evidence>
<comment type="caution">
    <text evidence="3">The sequence shown here is derived from an EMBL/GenBank/DDBJ whole genome shotgun (WGS) entry which is preliminary data.</text>
</comment>
<proteinExistence type="inferred from homology"/>
<dbReference type="Pfam" id="PF00899">
    <property type="entry name" value="ThiF"/>
    <property type="match status" value="1"/>
</dbReference>
<dbReference type="GO" id="GO:0004792">
    <property type="term" value="F:thiosulfate-cyanide sulfurtransferase activity"/>
    <property type="evidence" value="ECO:0007669"/>
    <property type="project" value="TreeGrafter"/>
</dbReference>
<dbReference type="Gene3D" id="3.40.50.720">
    <property type="entry name" value="NAD(P)-binding Rossmann-like Domain"/>
    <property type="match status" value="1"/>
</dbReference>
<evidence type="ECO:0000313" key="3">
    <source>
        <dbReference type="EMBL" id="MEC1179938.1"/>
    </source>
</evidence>
<dbReference type="PANTHER" id="PTHR10953">
    <property type="entry name" value="UBIQUITIN-ACTIVATING ENZYME E1"/>
    <property type="match status" value="1"/>
</dbReference>
<dbReference type="GO" id="GO:0008641">
    <property type="term" value="F:ubiquitin-like modifier activating enzyme activity"/>
    <property type="evidence" value="ECO:0007669"/>
    <property type="project" value="InterPro"/>
</dbReference>
<accession>A0AAW9NUI9</accession>
<dbReference type="SUPFAM" id="SSF69572">
    <property type="entry name" value="Activating enzymes of the ubiquitin-like proteins"/>
    <property type="match status" value="1"/>
</dbReference>
<feature type="domain" description="THIF-type NAD/FAD binding fold" evidence="2">
    <location>
        <begin position="4"/>
        <end position="242"/>
    </location>
</feature>
<keyword evidence="4" id="KW-1185">Reference proteome</keyword>
<reference evidence="3 4" key="1">
    <citation type="submission" date="2023-03" db="EMBL/GenBank/DDBJ databases">
        <title>Bacillus Genome Sequencing.</title>
        <authorList>
            <person name="Dunlap C."/>
        </authorList>
    </citation>
    <scope>NUCLEOTIDE SEQUENCE [LARGE SCALE GENOMIC DNA]</scope>
    <source>
        <strain evidence="3 4">B-59205</strain>
    </source>
</reference>
<dbReference type="GO" id="GO:0008146">
    <property type="term" value="F:sulfotransferase activity"/>
    <property type="evidence" value="ECO:0007669"/>
    <property type="project" value="TreeGrafter"/>
</dbReference>
<dbReference type="PANTHER" id="PTHR10953:SF102">
    <property type="entry name" value="ADENYLYLTRANSFERASE AND SULFURTRANSFERASE MOCS3"/>
    <property type="match status" value="1"/>
</dbReference>
<gene>
    <name evidence="3" type="ORF">P9B03_15665</name>
</gene>
<dbReference type="GO" id="GO:0005829">
    <property type="term" value="C:cytosol"/>
    <property type="evidence" value="ECO:0007669"/>
    <property type="project" value="TreeGrafter"/>
</dbReference>
<dbReference type="AlphaFoldDB" id="A0AAW9NUI9"/>
<comment type="similarity">
    <text evidence="1">Belongs to the HesA/MoeB/ThiF family.</text>
</comment>
<evidence type="ECO:0000259" key="2">
    <source>
        <dbReference type="Pfam" id="PF00899"/>
    </source>
</evidence>
<dbReference type="Proteomes" id="UP001344888">
    <property type="component" value="Unassembled WGS sequence"/>
</dbReference>
<sequence length="338" mass="37606">MSRYSRQERFLAIGTKGQTLLAEKHVLIVGVGALGATIADLLVRAGVGEISLVDRDFVDLSNLQRQMLYSEADVTARLPKATAAKRRLQAINHTTIIHAYNEEANVEFFEHMLTTHSIDLMIDGTDHFDIRFVMNDIAHKYSIPWIYGACVAASSLSFFIKPGKTTCLHCIMGDLPSTGPTCDTAGILASASQITAALQVAEALKYLTDNEAAMRGTVFSIDVWQNTFSSVNVEALRKPTCPTCGEKPTYPFLQPNATTKFASLCGRDTVQIRPVYKIRDLFALKEQLQAEKISHFNDFLISFHAQEYQLTAFKDGRVFVHGTADIQQAKSIYYQYFT</sequence>
<keyword evidence="3" id="KW-0808">Transferase</keyword>
<name>A0AAW9NUI9_9BACL</name>
<evidence type="ECO:0000313" key="4">
    <source>
        <dbReference type="Proteomes" id="UP001344888"/>
    </source>
</evidence>
<dbReference type="InterPro" id="IPR000594">
    <property type="entry name" value="ThiF_NAD_FAD-bd"/>
</dbReference>
<keyword evidence="3" id="KW-0548">Nucleotidyltransferase</keyword>
<dbReference type="EMBL" id="JARSFG010000020">
    <property type="protein sequence ID" value="MEC1179938.1"/>
    <property type="molecule type" value="Genomic_DNA"/>
</dbReference>
<dbReference type="FunFam" id="3.40.50.720:FF:000080">
    <property type="entry name" value="Thiazole biosynthesis adenylyltransferase ThiF"/>
    <property type="match status" value="1"/>
</dbReference>
<dbReference type="GO" id="GO:0016779">
    <property type="term" value="F:nucleotidyltransferase activity"/>
    <property type="evidence" value="ECO:0007669"/>
    <property type="project" value="UniProtKB-KW"/>
</dbReference>
<protein>
    <submittedName>
        <fullName evidence="3">ThiF family adenylyltransferase</fullName>
    </submittedName>
</protein>
<dbReference type="InterPro" id="IPR045886">
    <property type="entry name" value="ThiF/MoeB/HesA"/>
</dbReference>
<dbReference type="CDD" id="cd00757">
    <property type="entry name" value="ThiF_MoeB_HesA_family"/>
    <property type="match status" value="1"/>
</dbReference>